<proteinExistence type="predicted"/>
<name>A0A7S4BD99_CHRCT</name>
<evidence type="ECO:0000313" key="1">
    <source>
        <dbReference type="EMBL" id="CAE0762295.1"/>
    </source>
</evidence>
<accession>A0A7S4BD99</accession>
<organism evidence="1">
    <name type="scientific">Chrysotila carterae</name>
    <name type="common">Marine alga</name>
    <name type="synonym">Syracosphaera carterae</name>
    <dbReference type="NCBI Taxonomy" id="13221"/>
    <lineage>
        <taxon>Eukaryota</taxon>
        <taxon>Haptista</taxon>
        <taxon>Haptophyta</taxon>
        <taxon>Prymnesiophyceae</taxon>
        <taxon>Isochrysidales</taxon>
        <taxon>Isochrysidaceae</taxon>
        <taxon>Chrysotila</taxon>
    </lineage>
</organism>
<sequence>MTLATGLHDILILEASEAGCCDVGIESTVVKLDEQSQQLVLLRRGGIPESVLASWMQDHGGPFELVIKAPSSSGSSASKAAAVTTAAPAVSAPTASPSPSAHEEEIAQEAPGMLLTHYAPDVPSYLLRFAAAPAVVCEAAVAGAGEAPCELKHAAVLDFGGAPCSAATRTRHALQAATRARMLDGFSIAPLLMYPNALPLLACWPSFASHAQDARRSSLPSRWPTATSRTSQMQQPQLLAFSSFCAGQRKSRPLALDMCCFRTYLVATLQARRVVMTSTCLHSRIGFTALLLGAVPAWSRMDSLWLMPNESCKPMVAEQRGLV</sequence>
<protein>
    <submittedName>
        <fullName evidence="1">Uncharacterized protein</fullName>
    </submittedName>
</protein>
<reference evidence="1" key="1">
    <citation type="submission" date="2021-01" db="EMBL/GenBank/DDBJ databases">
        <authorList>
            <person name="Corre E."/>
            <person name="Pelletier E."/>
            <person name="Niang G."/>
            <person name="Scheremetjew M."/>
            <person name="Finn R."/>
            <person name="Kale V."/>
            <person name="Holt S."/>
            <person name="Cochrane G."/>
            <person name="Meng A."/>
            <person name="Brown T."/>
            <person name="Cohen L."/>
        </authorList>
    </citation>
    <scope>NUCLEOTIDE SEQUENCE</scope>
    <source>
        <strain evidence="1">CCMP645</strain>
    </source>
</reference>
<gene>
    <name evidence="1" type="ORF">PCAR00345_LOCUS14907</name>
</gene>
<dbReference type="EMBL" id="HBIZ01023555">
    <property type="protein sequence ID" value="CAE0762295.1"/>
    <property type="molecule type" value="Transcribed_RNA"/>
</dbReference>
<dbReference type="AlphaFoldDB" id="A0A7S4BD99"/>